<dbReference type="EMBL" id="BLQM01000230">
    <property type="protein sequence ID" value="GMH77199.1"/>
    <property type="molecule type" value="Genomic_DNA"/>
</dbReference>
<dbReference type="PANTHER" id="PTHR12436:SF3">
    <property type="entry name" value="GERMINAL-CENTER ASSOCIATED NUCLEAR PROTEIN"/>
    <property type="match status" value="1"/>
</dbReference>
<evidence type="ECO:0000259" key="1">
    <source>
        <dbReference type="Pfam" id="PF03399"/>
    </source>
</evidence>
<dbReference type="GO" id="GO:0005737">
    <property type="term" value="C:cytoplasm"/>
    <property type="evidence" value="ECO:0007669"/>
    <property type="project" value="TreeGrafter"/>
</dbReference>
<evidence type="ECO:0000313" key="2">
    <source>
        <dbReference type="EMBL" id="GMH77199.1"/>
    </source>
</evidence>
<dbReference type="AlphaFoldDB" id="A0A9W7AZE7"/>
<protein>
    <recommendedName>
        <fullName evidence="1">SAC3/GANP/THP3 conserved domain-containing protein</fullName>
    </recommendedName>
</protein>
<gene>
    <name evidence="2" type="ORF">TL16_g07331</name>
</gene>
<accession>A0A9W7AZE7</accession>
<feature type="domain" description="SAC3/GANP/THP3 conserved" evidence="1">
    <location>
        <begin position="207"/>
        <end position="302"/>
    </location>
</feature>
<proteinExistence type="predicted"/>
<dbReference type="Proteomes" id="UP001162640">
    <property type="component" value="Unassembled WGS sequence"/>
</dbReference>
<dbReference type="GO" id="GO:0070390">
    <property type="term" value="C:transcription export complex 2"/>
    <property type="evidence" value="ECO:0007669"/>
    <property type="project" value="TreeGrafter"/>
</dbReference>
<dbReference type="Pfam" id="PF03399">
    <property type="entry name" value="SAC3_GANP"/>
    <property type="match status" value="2"/>
</dbReference>
<feature type="domain" description="SAC3/GANP/THP3 conserved" evidence="1">
    <location>
        <begin position="1"/>
        <end position="157"/>
    </location>
</feature>
<dbReference type="InterPro" id="IPR045107">
    <property type="entry name" value="SAC3/GANP/THP3"/>
</dbReference>
<name>A0A9W7AZE7_9STRA</name>
<organism evidence="2 3">
    <name type="scientific">Triparma laevis f. inornata</name>
    <dbReference type="NCBI Taxonomy" id="1714386"/>
    <lineage>
        <taxon>Eukaryota</taxon>
        <taxon>Sar</taxon>
        <taxon>Stramenopiles</taxon>
        <taxon>Ochrophyta</taxon>
        <taxon>Bolidophyceae</taxon>
        <taxon>Parmales</taxon>
        <taxon>Triparmaceae</taxon>
        <taxon>Triparma</taxon>
    </lineage>
</organism>
<dbReference type="GO" id="GO:0006406">
    <property type="term" value="P:mRNA export from nucleus"/>
    <property type="evidence" value="ECO:0007669"/>
    <property type="project" value="TreeGrafter"/>
</dbReference>
<dbReference type="PANTHER" id="PTHR12436">
    <property type="entry name" value="80 KDA MCM3-ASSOCIATED PROTEIN"/>
    <property type="match status" value="1"/>
</dbReference>
<evidence type="ECO:0000313" key="3">
    <source>
        <dbReference type="Proteomes" id="UP001162640"/>
    </source>
</evidence>
<dbReference type="Gene3D" id="1.25.40.990">
    <property type="match status" value="2"/>
</dbReference>
<reference evidence="3" key="1">
    <citation type="journal article" date="2023" name="Commun. Biol.">
        <title>Genome analysis of Parmales, the sister group of diatoms, reveals the evolutionary specialization of diatoms from phago-mixotrophs to photoautotrophs.</title>
        <authorList>
            <person name="Ban H."/>
            <person name="Sato S."/>
            <person name="Yoshikawa S."/>
            <person name="Yamada K."/>
            <person name="Nakamura Y."/>
            <person name="Ichinomiya M."/>
            <person name="Sato N."/>
            <person name="Blanc-Mathieu R."/>
            <person name="Endo H."/>
            <person name="Kuwata A."/>
            <person name="Ogata H."/>
        </authorList>
    </citation>
    <scope>NUCLEOTIDE SEQUENCE [LARGE SCALE GENOMIC DNA]</scope>
</reference>
<comment type="caution">
    <text evidence="2">The sequence shown here is derived from an EMBL/GenBank/DDBJ whole genome shotgun (WGS) entry which is preliminary data.</text>
</comment>
<sequence>MCSTSEALDRESCMEISLFEATPSTYNLKIKERIPDPQRCVKKYRRSAAGGGVRTFKNETPRTENQLYTTVQYLTSLLSSPRTSCSSKTQNYISDRFRAISVDIVQSRLEGRDCLRVMAKFGVFGSYVFGELESGKFEGRFNMGALQSCLSMLREVLGEDDGVLSLTGLLHFTGVVSGMEGLGLDGGEGLGGLCGLVPEGGLEEGKYEKLKFVFDLSEAWSTGNYHKLLTLLTTLPPTSPHTYLTRFITSRALPQIRFIISQNLNKSLGKGEKVLKKELARLLFFKEEDAAVRFAGEYGVMVMEGGEGVVMKLQSVEEINLEFKRDDDFVFGELKNDIINGPDEDNVMTLKPQFIDWLLYDDS</sequence>
<dbReference type="InterPro" id="IPR005062">
    <property type="entry name" value="SAC3/GANP/THP3_conserved"/>
</dbReference>